<comment type="caution">
    <text evidence="2">The sequence shown here is derived from an EMBL/GenBank/DDBJ whole genome shotgun (WGS) entry which is preliminary data.</text>
</comment>
<feature type="compositionally biased region" description="Polar residues" evidence="1">
    <location>
        <begin position="311"/>
        <end position="347"/>
    </location>
</feature>
<dbReference type="AlphaFoldDB" id="A0A4Y2IUF8"/>
<feature type="compositionally biased region" description="Polar residues" evidence="1">
    <location>
        <begin position="374"/>
        <end position="398"/>
    </location>
</feature>
<evidence type="ECO:0000313" key="2">
    <source>
        <dbReference type="EMBL" id="GBM81300.1"/>
    </source>
</evidence>
<feature type="compositionally biased region" description="Polar residues" evidence="1">
    <location>
        <begin position="196"/>
        <end position="208"/>
    </location>
</feature>
<feature type="region of interest" description="Disordered" evidence="1">
    <location>
        <begin position="196"/>
        <end position="428"/>
    </location>
</feature>
<keyword evidence="3" id="KW-1185">Reference proteome</keyword>
<dbReference type="Proteomes" id="UP000499080">
    <property type="component" value="Unassembled WGS sequence"/>
</dbReference>
<feature type="region of interest" description="Disordered" evidence="1">
    <location>
        <begin position="154"/>
        <end position="176"/>
    </location>
</feature>
<feature type="non-terminal residue" evidence="2">
    <location>
        <position position="428"/>
    </location>
</feature>
<organism evidence="2 3">
    <name type="scientific">Araneus ventricosus</name>
    <name type="common">Orbweaver spider</name>
    <name type="synonym">Epeira ventricosa</name>
    <dbReference type="NCBI Taxonomy" id="182803"/>
    <lineage>
        <taxon>Eukaryota</taxon>
        <taxon>Metazoa</taxon>
        <taxon>Ecdysozoa</taxon>
        <taxon>Arthropoda</taxon>
        <taxon>Chelicerata</taxon>
        <taxon>Arachnida</taxon>
        <taxon>Araneae</taxon>
        <taxon>Araneomorphae</taxon>
        <taxon>Entelegynae</taxon>
        <taxon>Araneoidea</taxon>
        <taxon>Araneidae</taxon>
        <taxon>Araneus</taxon>
    </lineage>
</organism>
<gene>
    <name evidence="2" type="ORF">AVEN_185953_1</name>
</gene>
<name>A0A4Y2IUF8_ARAVE</name>
<sequence>NSSDSTVADEEENQRLELHQNLMDSEGTTDCEAICIKLLKSLGIENYSMTNNDVTSTANVSEPYMSTTDAVKNDLFGRRSFLEISPSDQWTVKYDPDPNCDEDEDGNKILIRGWSVIIDSGSVTKEKTVKRRGCQDALDDSKIIVMQNMLSDHETTPIENTPNAYGRGTSNKPNISFGSMDQQYWFTLVKNWLESSPKSKNSVDSNTRWSDDKNGAKNQARTSNTNGRFPSTNANWMEINPSRSDTWPRELPAQRTQNRIQDYNQNSRRQHFGGQNKIRDLNDSPFTDAKHDRPDYINHQNIRQVKKKQNTKNSANEAHASRSNGFSDTKAKWNTNSEWKQDVLSSQSDRKEWQINVGQKNNKDINSRDERWNNNKNGKQSWSNGNTKKNTESQNWPPSFSKGDDKKFRPRSANQDWSSSESRNAFSV</sequence>
<reference evidence="2 3" key="1">
    <citation type="journal article" date="2019" name="Sci. Rep.">
        <title>Orb-weaving spider Araneus ventricosus genome elucidates the spidroin gene catalogue.</title>
        <authorList>
            <person name="Kono N."/>
            <person name="Nakamura H."/>
            <person name="Ohtoshi R."/>
            <person name="Moran D.A.P."/>
            <person name="Shinohara A."/>
            <person name="Yoshida Y."/>
            <person name="Fujiwara M."/>
            <person name="Mori M."/>
            <person name="Tomita M."/>
            <person name="Arakawa K."/>
        </authorList>
    </citation>
    <scope>NUCLEOTIDE SEQUENCE [LARGE SCALE GENOMIC DNA]</scope>
</reference>
<feature type="compositionally biased region" description="Polar residues" evidence="1">
    <location>
        <begin position="254"/>
        <end position="267"/>
    </location>
</feature>
<feature type="compositionally biased region" description="Basic and acidic residues" evidence="1">
    <location>
        <begin position="361"/>
        <end position="373"/>
    </location>
</feature>
<evidence type="ECO:0000256" key="1">
    <source>
        <dbReference type="SAM" id="MobiDB-lite"/>
    </source>
</evidence>
<feature type="non-terminal residue" evidence="2">
    <location>
        <position position="1"/>
    </location>
</feature>
<dbReference type="EMBL" id="BGPR01264551">
    <property type="protein sequence ID" value="GBM81300.1"/>
    <property type="molecule type" value="Genomic_DNA"/>
</dbReference>
<evidence type="ECO:0000313" key="3">
    <source>
        <dbReference type="Proteomes" id="UP000499080"/>
    </source>
</evidence>
<feature type="compositionally biased region" description="Polar residues" evidence="1">
    <location>
        <begin position="157"/>
        <end position="176"/>
    </location>
</feature>
<dbReference type="OrthoDB" id="6426309at2759"/>
<accession>A0A4Y2IUF8</accession>
<proteinExistence type="predicted"/>
<feature type="compositionally biased region" description="Polar residues" evidence="1">
    <location>
        <begin position="412"/>
        <end position="428"/>
    </location>
</feature>
<protein>
    <submittedName>
        <fullName evidence="2">Uncharacterized protein</fullName>
    </submittedName>
</protein>
<feature type="compositionally biased region" description="Basic and acidic residues" evidence="1">
    <location>
        <begin position="277"/>
        <end position="296"/>
    </location>
</feature>
<feature type="compositionally biased region" description="Polar residues" evidence="1">
    <location>
        <begin position="216"/>
        <end position="245"/>
    </location>
</feature>